<sequence length="527" mass="57011">MAEFLCLWAERDAFIDRLREEQREADAAAEKEAAAAVVLQRNWRGAVTRDNITTQLFACLLVQRVFRGHSGRRIVEKRRALVAREQERARLAFVATQVQRIVRGFLSRRLLLNFYKRREKVQQRHEAGLRLREETQRRLEQQVEQKRDEAETRARKAFAKASEGLHHLVSTRAQPGIYNPPYAASPADIPSAFNVPLETHLRDGSRRFIRTRGLSSQRWPRPLSRSEATAVRAVKEVGGETAVRALKRDIEALEAAGTLKPLRPGRSQLPRTVGKLEPAVEMAVTGGGAVSGAGATGVHGAVAVAATDLDEERELEAAAGMHGFEAVAARSLRRQRAAVPSKSGGAQADRPPPFVDNPRSLQASAPYGIEAAREREEARYRRLAELSATPFAAGGKVKEPKRPLGVAAGAPYDEPWKAARSTRELEHTAEAKALRVAPQAFVSTAGRVDSFEASERLRASGRVPSSQAWVTAGQGTGGQPGASLRRSGKLPPAKPARGGSASGKRRSGAAGGGAAAVRALQASRGNG</sequence>
<comment type="caution">
    <text evidence="3">The sequence shown here is derived from an EMBL/GenBank/DDBJ whole genome shotgun (WGS) entry which is preliminary data.</text>
</comment>
<dbReference type="AlphaFoldDB" id="A0A5A8CQB9"/>
<keyword evidence="1" id="KW-0175">Coiled coil</keyword>
<evidence type="ECO:0000313" key="4">
    <source>
        <dbReference type="Proteomes" id="UP000325113"/>
    </source>
</evidence>
<dbReference type="Gene3D" id="1.20.5.190">
    <property type="match status" value="1"/>
</dbReference>
<dbReference type="SMART" id="SM00015">
    <property type="entry name" value="IQ"/>
    <property type="match status" value="3"/>
</dbReference>
<feature type="coiled-coil region" evidence="1">
    <location>
        <begin position="129"/>
        <end position="160"/>
    </location>
</feature>
<organism evidence="3 4">
    <name type="scientific">Cafeteria roenbergensis</name>
    <name type="common">Marine flagellate</name>
    <dbReference type="NCBI Taxonomy" id="33653"/>
    <lineage>
        <taxon>Eukaryota</taxon>
        <taxon>Sar</taxon>
        <taxon>Stramenopiles</taxon>
        <taxon>Bigyra</taxon>
        <taxon>Opalozoa</taxon>
        <taxon>Bicosoecida</taxon>
        <taxon>Cafeteriaceae</taxon>
        <taxon>Cafeteria</taxon>
    </lineage>
</organism>
<accession>A0A5A8CQB9</accession>
<name>A0A5A8CQB9_CAFRO</name>
<evidence type="ECO:0000256" key="2">
    <source>
        <dbReference type="SAM" id="MobiDB-lite"/>
    </source>
</evidence>
<dbReference type="EMBL" id="VLTM01000088">
    <property type="protein sequence ID" value="KAA0155295.1"/>
    <property type="molecule type" value="Genomic_DNA"/>
</dbReference>
<evidence type="ECO:0000313" key="3">
    <source>
        <dbReference type="EMBL" id="KAA0155295.1"/>
    </source>
</evidence>
<feature type="compositionally biased region" description="Low complexity" evidence="2">
    <location>
        <begin position="515"/>
        <end position="527"/>
    </location>
</feature>
<dbReference type="PROSITE" id="PS50096">
    <property type="entry name" value="IQ"/>
    <property type="match status" value="3"/>
</dbReference>
<reference evidence="3 4" key="1">
    <citation type="submission" date="2019-07" db="EMBL/GenBank/DDBJ databases">
        <title>Genomes of Cafeteria roenbergensis.</title>
        <authorList>
            <person name="Fischer M.G."/>
            <person name="Hackl T."/>
            <person name="Roman M."/>
        </authorList>
    </citation>
    <scope>NUCLEOTIDE SEQUENCE [LARGE SCALE GENOMIC DNA]</scope>
    <source>
        <strain evidence="3 4">Cflag</strain>
    </source>
</reference>
<dbReference type="Proteomes" id="UP000325113">
    <property type="component" value="Unassembled WGS sequence"/>
</dbReference>
<dbReference type="Pfam" id="PF00612">
    <property type="entry name" value="IQ"/>
    <property type="match status" value="1"/>
</dbReference>
<proteinExistence type="predicted"/>
<protein>
    <submittedName>
        <fullName evidence="3">Uncharacterized protein</fullName>
    </submittedName>
</protein>
<feature type="region of interest" description="Disordered" evidence="2">
    <location>
        <begin position="335"/>
        <end position="361"/>
    </location>
</feature>
<dbReference type="InterPro" id="IPR000048">
    <property type="entry name" value="IQ_motif_EF-hand-BS"/>
</dbReference>
<gene>
    <name evidence="3" type="ORF">FNF31_06114</name>
</gene>
<feature type="region of interest" description="Disordered" evidence="2">
    <location>
        <begin position="459"/>
        <end position="527"/>
    </location>
</feature>
<evidence type="ECO:0000256" key="1">
    <source>
        <dbReference type="SAM" id="Coils"/>
    </source>
</evidence>